<reference evidence="3" key="1">
    <citation type="submission" date="2016-10" db="EMBL/GenBank/DDBJ databases">
        <authorList>
            <person name="Varghese N."/>
            <person name="Submissions S."/>
        </authorList>
    </citation>
    <scope>NUCLEOTIDE SEQUENCE [LARGE SCALE GENOMIC DNA]</scope>
    <source>
        <strain evidence="3">DSM 43163</strain>
    </source>
</reference>
<feature type="domain" description="Peptidase C-terminal archaeal/bacterial" evidence="1">
    <location>
        <begin position="118"/>
        <end position="180"/>
    </location>
</feature>
<feature type="non-terminal residue" evidence="2">
    <location>
        <position position="1"/>
    </location>
</feature>
<sequence length="196" mass="20040">TTTAPGQNGTWTFTGTTGQRVYFNFTGGTYGSINYATVSIKKPDGTVLIDSTRCGTSCAFNTTTLPADGTYTITLNPDAHYTGALTAQLYDVPADATAEMTINGEAQRVTTTTPGQNATLTFAGTAGQTVTINLTSNTFGSTPFAVRGPDGATLASSLGSGNVTFSNLTLPADGTYTVFVNPDRTAIGGVSGMVTA</sequence>
<evidence type="ECO:0000313" key="3">
    <source>
        <dbReference type="Proteomes" id="UP000236723"/>
    </source>
</evidence>
<evidence type="ECO:0000313" key="2">
    <source>
        <dbReference type="EMBL" id="SEG88430.1"/>
    </source>
</evidence>
<keyword evidence="3" id="KW-1185">Reference proteome</keyword>
<dbReference type="Gene3D" id="2.60.120.380">
    <property type="match status" value="2"/>
</dbReference>
<evidence type="ECO:0000259" key="1">
    <source>
        <dbReference type="Pfam" id="PF04151"/>
    </source>
</evidence>
<gene>
    <name evidence="2" type="ORF">SAMN04489712_1221</name>
</gene>
<dbReference type="RefSeq" id="WP_200827628.1">
    <property type="nucleotide sequence ID" value="NZ_FNVO01000022.1"/>
</dbReference>
<dbReference type="AlphaFoldDB" id="A0A1H6DT76"/>
<name>A0A1H6DT76_9ACTN</name>
<dbReference type="Proteomes" id="UP000236723">
    <property type="component" value="Unassembled WGS sequence"/>
</dbReference>
<dbReference type="EMBL" id="FNVO01000022">
    <property type="protein sequence ID" value="SEG88430.1"/>
    <property type="molecule type" value="Genomic_DNA"/>
</dbReference>
<organism evidence="2 3">
    <name type="scientific">Thermomonospora echinospora</name>
    <dbReference type="NCBI Taxonomy" id="1992"/>
    <lineage>
        <taxon>Bacteria</taxon>
        <taxon>Bacillati</taxon>
        <taxon>Actinomycetota</taxon>
        <taxon>Actinomycetes</taxon>
        <taxon>Streptosporangiales</taxon>
        <taxon>Thermomonosporaceae</taxon>
        <taxon>Thermomonospora</taxon>
    </lineage>
</organism>
<dbReference type="Pfam" id="PF04151">
    <property type="entry name" value="PPC"/>
    <property type="match status" value="1"/>
</dbReference>
<dbReference type="InterPro" id="IPR007280">
    <property type="entry name" value="Peptidase_C_arc/bac"/>
</dbReference>
<accession>A0A1H6DT76</accession>
<proteinExistence type="predicted"/>
<protein>
    <recommendedName>
        <fullName evidence="1">Peptidase C-terminal archaeal/bacterial domain-containing protein</fullName>
    </recommendedName>
</protein>